<dbReference type="InterPro" id="IPR043128">
    <property type="entry name" value="Rev_trsase/Diguanyl_cyclase"/>
</dbReference>
<organism evidence="3">
    <name type="scientific">Nippostrongylus brasiliensis</name>
    <name type="common">Rat hookworm</name>
    <dbReference type="NCBI Taxonomy" id="27835"/>
    <lineage>
        <taxon>Eukaryota</taxon>
        <taxon>Metazoa</taxon>
        <taxon>Ecdysozoa</taxon>
        <taxon>Nematoda</taxon>
        <taxon>Chromadorea</taxon>
        <taxon>Rhabditida</taxon>
        <taxon>Rhabditina</taxon>
        <taxon>Rhabditomorpha</taxon>
        <taxon>Strongyloidea</taxon>
        <taxon>Heligmosomidae</taxon>
        <taxon>Nippostrongylus</taxon>
    </lineage>
</organism>
<sequence>MTFLGTVCIDAELEGGNRNRCKIIEDQLQKEFIEEAPHVPSGTTCYYIPHQAVIKTESATTKTRIVLDASSKMKSQLSLNNVIYQDPLILPNLCGILLRARVGSKIVIVDVNKAFHMINLQESERDAVRFLWLQAVNQPPSKDNLRILRFFRLPFGINASPFLLAISIKYEIEQQRDIDPTLPRQT</sequence>
<dbReference type="Proteomes" id="UP000271162">
    <property type="component" value="Unassembled WGS sequence"/>
</dbReference>
<dbReference type="PANTHER" id="PTHR47331:SF1">
    <property type="entry name" value="GAG-LIKE PROTEIN"/>
    <property type="match status" value="1"/>
</dbReference>
<proteinExistence type="predicted"/>
<reference evidence="1 2" key="2">
    <citation type="submission" date="2018-11" db="EMBL/GenBank/DDBJ databases">
        <authorList>
            <consortium name="Pathogen Informatics"/>
        </authorList>
    </citation>
    <scope>NUCLEOTIDE SEQUENCE [LARGE SCALE GENOMIC DNA]</scope>
</reference>
<dbReference type="InterPro" id="IPR043502">
    <property type="entry name" value="DNA/RNA_pol_sf"/>
</dbReference>
<keyword evidence="2" id="KW-1185">Reference proteome</keyword>
<dbReference type="AlphaFoldDB" id="A0A0N4XGW9"/>
<dbReference type="OMA" id="WENREIE"/>
<evidence type="ECO:0000313" key="3">
    <source>
        <dbReference type="WBParaSite" id="NBR_0000177101-mRNA-1"/>
    </source>
</evidence>
<protein>
    <submittedName>
        <fullName evidence="3">Reverse transcriptase domain-containing protein</fullName>
    </submittedName>
</protein>
<dbReference type="PANTHER" id="PTHR47331">
    <property type="entry name" value="PHD-TYPE DOMAIN-CONTAINING PROTEIN"/>
    <property type="match status" value="1"/>
</dbReference>
<name>A0A0N4XGW9_NIPBR</name>
<dbReference type="Gene3D" id="3.30.70.270">
    <property type="match status" value="1"/>
</dbReference>
<reference evidence="3" key="1">
    <citation type="submission" date="2017-02" db="UniProtKB">
        <authorList>
            <consortium name="WormBaseParasite"/>
        </authorList>
    </citation>
    <scope>IDENTIFICATION</scope>
</reference>
<dbReference type="SUPFAM" id="SSF56672">
    <property type="entry name" value="DNA/RNA polymerases"/>
    <property type="match status" value="1"/>
</dbReference>
<accession>A0A0N4XGW9</accession>
<gene>
    <name evidence="1" type="ORF">NBR_LOCUS1772</name>
</gene>
<dbReference type="EMBL" id="UYSL01001597">
    <property type="protein sequence ID" value="VDL65361.1"/>
    <property type="molecule type" value="Genomic_DNA"/>
</dbReference>
<evidence type="ECO:0000313" key="2">
    <source>
        <dbReference type="Proteomes" id="UP000271162"/>
    </source>
</evidence>
<dbReference type="WBParaSite" id="NBR_0000177101-mRNA-1">
    <property type="protein sequence ID" value="NBR_0000177101-mRNA-1"/>
    <property type="gene ID" value="NBR_0000177101"/>
</dbReference>
<evidence type="ECO:0000313" key="1">
    <source>
        <dbReference type="EMBL" id="VDL65361.1"/>
    </source>
</evidence>
<dbReference type="Gene3D" id="3.10.10.10">
    <property type="entry name" value="HIV Type 1 Reverse Transcriptase, subunit A, domain 1"/>
    <property type="match status" value="1"/>
</dbReference>